<dbReference type="InterPro" id="IPR056057">
    <property type="entry name" value="DUF7640"/>
</dbReference>
<sequence>MSNHQQCKVDDLLFGKEDEKAKYRSSGGGSSSQKRSKHKHKKKKSKPGVTQVKSSSPTDQVLFGDDEKAKAKASRGRSGKSKPGIVRVSDKPAKNNGRGQMSSNNSNNNTSRTAHDNNKLTPATIAPGSAPYSLATAGIIKGSAGHGDAADPMNNFGTELYSDTKEKKKSPSSEDSPSNTKKYAIIAIAVLAIVGGVVAAVVLSGGNKSNNEDKAAVTSVPQVIVTPSPTTFAPTVSTQSPSAIDPNVPSQRDCQNIASQLHVTDQDQLISKSFRVDLDVVPLTFDSDPADLLQQVVTAFRQRFAPSLAGCEPTTPGGGGSRQRRQLRNHQQRILLEVSDYNVRNALATGKHLEGMSCDGDNNAQSTCYRFQIILNLFLKEETSDFGLINLIMQLIGDPEQAVQRLDLVDACRDIRLTVSNINESSAPSNASSNAPTPQQAGLPTSSPSTTPPSKAPAVGSTPDPTASPSILPSAAPSTPLPTQSPTCSGVGRFFEGGSFDGVSGSDTVFGHSCRTDDKDLIVLKEEDNCGVQCIGVLEGGNLDEDRCASGDVEFAIAVDTRNQWLLIGYRSTSVNDELASSLNCPSNVLQLFTPAPTPVPTPEPTPAPTPEPTPEPTPGPTPPPTPGPTQPPTPPPTPFPTESPVSLAPTCYKCDGGDRQFLACQGALEELVGCNSCIGMGACEGMQTVRGIATNSCLGPFACWLADIVSIGQRSCSGDSSCQGIGATSPNNGQGSRIGTESCIGKGSCQGAFDVTVGAEACRDFEACTVADGTIGSGSCIGIRACHMRESKISPNSCKGPTACAFAEDWLSEANWCLCRSQGPANWCELLYQEIQLCGIGEWSRLQHPKSQQSRGQSRGAEQSHETSDGSGRWFW</sequence>
<dbReference type="Pfam" id="PF24646">
    <property type="entry name" value="DUF7640"/>
    <property type="match status" value="2"/>
</dbReference>
<dbReference type="EMBL" id="CAKOGP040002513">
    <property type="protein sequence ID" value="CAJ1970414.1"/>
    <property type="molecule type" value="Genomic_DNA"/>
</dbReference>
<feature type="domain" description="DUF7640" evidence="3">
    <location>
        <begin position="654"/>
        <end position="727"/>
    </location>
</feature>
<accession>A0AAD2GEF2</accession>
<dbReference type="InterPro" id="IPR019524">
    <property type="entry name" value="B-solenoid_diatom-type"/>
</dbReference>
<feature type="compositionally biased region" description="Basic and acidic residues" evidence="1">
    <location>
        <begin position="162"/>
        <end position="172"/>
    </location>
</feature>
<evidence type="ECO:0000256" key="2">
    <source>
        <dbReference type="SAM" id="Phobius"/>
    </source>
</evidence>
<feature type="transmembrane region" description="Helical" evidence="2">
    <location>
        <begin position="183"/>
        <end position="203"/>
    </location>
</feature>
<feature type="region of interest" description="Disordered" evidence="1">
    <location>
        <begin position="594"/>
        <end position="644"/>
    </location>
</feature>
<dbReference type="PANTHER" id="PTHR22534">
    <property type="entry name" value="SRCR DOMAIN-CONTAINING PROTEIN"/>
    <property type="match status" value="1"/>
</dbReference>
<feature type="compositionally biased region" description="Low complexity" evidence="1">
    <location>
        <begin position="465"/>
        <end position="487"/>
    </location>
</feature>
<feature type="region of interest" description="Disordered" evidence="1">
    <location>
        <begin position="424"/>
        <end position="488"/>
    </location>
</feature>
<protein>
    <recommendedName>
        <fullName evidence="3">DUF7640 domain-containing protein</fullName>
    </recommendedName>
</protein>
<comment type="caution">
    <text evidence="4">The sequence shown here is derived from an EMBL/GenBank/DDBJ whole genome shotgun (WGS) entry which is preliminary data.</text>
</comment>
<keyword evidence="2" id="KW-0812">Transmembrane</keyword>
<feature type="region of interest" description="Disordered" evidence="1">
    <location>
        <begin position="144"/>
        <end position="179"/>
    </location>
</feature>
<reference evidence="4" key="1">
    <citation type="submission" date="2023-08" db="EMBL/GenBank/DDBJ databases">
        <authorList>
            <person name="Audoor S."/>
            <person name="Bilcke G."/>
        </authorList>
    </citation>
    <scope>NUCLEOTIDE SEQUENCE</scope>
</reference>
<feature type="region of interest" description="Disordered" evidence="1">
    <location>
        <begin position="1"/>
        <end position="125"/>
    </location>
</feature>
<evidence type="ECO:0000259" key="3">
    <source>
        <dbReference type="Pfam" id="PF24646"/>
    </source>
</evidence>
<evidence type="ECO:0000313" key="5">
    <source>
        <dbReference type="Proteomes" id="UP001295423"/>
    </source>
</evidence>
<evidence type="ECO:0000313" key="4">
    <source>
        <dbReference type="EMBL" id="CAJ1970414.1"/>
    </source>
</evidence>
<feature type="region of interest" description="Disordered" evidence="1">
    <location>
        <begin position="850"/>
        <end position="877"/>
    </location>
</feature>
<dbReference type="Proteomes" id="UP001295423">
    <property type="component" value="Unassembled WGS sequence"/>
</dbReference>
<feature type="compositionally biased region" description="Low complexity" evidence="1">
    <location>
        <begin position="424"/>
        <end position="449"/>
    </location>
</feature>
<feature type="compositionally biased region" description="Basic and acidic residues" evidence="1">
    <location>
        <begin position="7"/>
        <end position="22"/>
    </location>
</feature>
<evidence type="ECO:0000256" key="1">
    <source>
        <dbReference type="SAM" id="MobiDB-lite"/>
    </source>
</evidence>
<feature type="compositionally biased region" description="Polar residues" evidence="1">
    <location>
        <begin position="850"/>
        <end position="862"/>
    </location>
</feature>
<dbReference type="AlphaFoldDB" id="A0AAD2GEF2"/>
<keyword evidence="5" id="KW-1185">Reference proteome</keyword>
<organism evidence="4 5">
    <name type="scientific">Cylindrotheca closterium</name>
    <dbReference type="NCBI Taxonomy" id="2856"/>
    <lineage>
        <taxon>Eukaryota</taxon>
        <taxon>Sar</taxon>
        <taxon>Stramenopiles</taxon>
        <taxon>Ochrophyta</taxon>
        <taxon>Bacillariophyta</taxon>
        <taxon>Bacillariophyceae</taxon>
        <taxon>Bacillariophycidae</taxon>
        <taxon>Bacillariales</taxon>
        <taxon>Bacillariaceae</taxon>
        <taxon>Cylindrotheca</taxon>
    </lineage>
</organism>
<feature type="compositionally biased region" description="Basic residues" evidence="1">
    <location>
        <begin position="34"/>
        <end position="46"/>
    </location>
</feature>
<proteinExistence type="predicted"/>
<feature type="compositionally biased region" description="Low complexity" evidence="1">
    <location>
        <begin position="95"/>
        <end position="112"/>
    </location>
</feature>
<keyword evidence="2" id="KW-0472">Membrane</keyword>
<keyword evidence="2" id="KW-1133">Transmembrane helix</keyword>
<gene>
    <name evidence="4" type="ORF">CYCCA115_LOCUS24432</name>
</gene>
<feature type="domain" description="DUF7640" evidence="3">
    <location>
        <begin position="737"/>
        <end position="809"/>
    </location>
</feature>
<feature type="compositionally biased region" description="Pro residues" evidence="1">
    <location>
        <begin position="596"/>
        <end position="642"/>
    </location>
</feature>
<name>A0AAD2GEF2_9STRA</name>
<feature type="region of interest" description="Disordered" evidence="1">
    <location>
        <begin position="308"/>
        <end position="327"/>
    </location>
</feature>
<dbReference type="PANTHER" id="PTHR22534:SF5">
    <property type="entry name" value="SRCR DOMAIN-CONTAINING PROTEIN"/>
    <property type="match status" value="1"/>
</dbReference>
<feature type="compositionally biased region" description="Basic residues" evidence="1">
    <location>
        <begin position="71"/>
        <end position="80"/>
    </location>
</feature>